<proteinExistence type="predicted"/>
<protein>
    <submittedName>
        <fullName evidence="1">Uncharacterized protein</fullName>
    </submittedName>
</protein>
<dbReference type="Proteomes" id="UP000198500">
    <property type="component" value="Unassembled WGS sequence"/>
</dbReference>
<dbReference type="RefSeq" id="WP_092567720.1">
    <property type="nucleotide sequence ID" value="NZ_BMXH01000001.1"/>
</dbReference>
<accession>A0A1H2RG08</accession>
<sequence length="87" mass="9565">MARLKFTRIYDSGQEQCDVVECNHYNICRFAGGAVEVTTFPGYTDEGGVSRFVSSERDDGYPVCFVESDSTGKTVDVIRAGDQLAPE</sequence>
<evidence type="ECO:0000313" key="1">
    <source>
        <dbReference type="EMBL" id="SDW17754.1"/>
    </source>
</evidence>
<name>A0A1H2RG08_9GAMM</name>
<dbReference type="STRING" id="574349.SAMN05443545_101299"/>
<organism evidence="1 2">
    <name type="scientific">Aidingimonas halophila</name>
    <dbReference type="NCBI Taxonomy" id="574349"/>
    <lineage>
        <taxon>Bacteria</taxon>
        <taxon>Pseudomonadati</taxon>
        <taxon>Pseudomonadota</taxon>
        <taxon>Gammaproteobacteria</taxon>
        <taxon>Oceanospirillales</taxon>
        <taxon>Halomonadaceae</taxon>
        <taxon>Aidingimonas</taxon>
    </lineage>
</organism>
<evidence type="ECO:0000313" key="2">
    <source>
        <dbReference type="Proteomes" id="UP000198500"/>
    </source>
</evidence>
<keyword evidence="2" id="KW-1185">Reference proteome</keyword>
<dbReference type="AlphaFoldDB" id="A0A1H2RG08"/>
<dbReference type="OrthoDB" id="9950892at2"/>
<gene>
    <name evidence="1" type="ORF">SAMN05443545_101299</name>
</gene>
<dbReference type="EMBL" id="FNNI01000001">
    <property type="protein sequence ID" value="SDW17754.1"/>
    <property type="molecule type" value="Genomic_DNA"/>
</dbReference>
<reference evidence="1 2" key="1">
    <citation type="submission" date="2016-10" db="EMBL/GenBank/DDBJ databases">
        <authorList>
            <person name="de Groot N.N."/>
        </authorList>
    </citation>
    <scope>NUCLEOTIDE SEQUENCE [LARGE SCALE GENOMIC DNA]</scope>
    <source>
        <strain evidence="1 2">DSM 19219</strain>
    </source>
</reference>